<comment type="subcellular location">
    <subcellularLocation>
        <location evidence="1 10">Endoplasmic reticulum membrane</location>
        <topology evidence="1 10">Multi-pass membrane protein</topology>
    </subcellularLocation>
</comment>
<evidence type="ECO:0000256" key="3">
    <source>
        <dbReference type="ARBA" id="ARBA00008715"/>
    </source>
</evidence>
<evidence type="ECO:0000256" key="6">
    <source>
        <dbReference type="ARBA" id="ARBA00022692"/>
    </source>
</evidence>
<reference evidence="11 12" key="1">
    <citation type="submission" date="2018-11" db="EMBL/GenBank/DDBJ databases">
        <authorList>
            <consortium name="Pathogen Informatics"/>
        </authorList>
    </citation>
    <scope>NUCLEOTIDE SEQUENCE [LARGE SCALE GENOMIC DNA]</scope>
</reference>
<evidence type="ECO:0000256" key="1">
    <source>
        <dbReference type="ARBA" id="ARBA00004477"/>
    </source>
</evidence>
<comment type="caution">
    <text evidence="10">Lacks conserved residue(s) required for the propagation of feature annotation.</text>
</comment>
<sequence>MVKHPHYFYRILVYGYDLQRRLLGSIAFVLALNYKQMELYHALPIFVFILARSSKRPLLSNIVESFTSILRVAAVVVLSFIVLWFPFIVNGTQSVLAVLSRIFPFYRGLYEASYCTSVFSNLDYLLHLNTAFNGLSSPSVQSNGYVLISVIHLPKMLTRDAVASSVSSGSYMAVAYYQHK</sequence>
<evidence type="ECO:0000256" key="5">
    <source>
        <dbReference type="ARBA" id="ARBA00022679"/>
    </source>
</evidence>
<evidence type="ECO:0000313" key="11">
    <source>
        <dbReference type="EMBL" id="VDM77031.1"/>
    </source>
</evidence>
<evidence type="ECO:0000256" key="7">
    <source>
        <dbReference type="ARBA" id="ARBA00022824"/>
    </source>
</evidence>
<dbReference type="GO" id="GO:0042281">
    <property type="term" value="F:dolichyl pyrophosphate Man9GlcNAc2 alpha-1,3-glucosyltransferase activity"/>
    <property type="evidence" value="ECO:0007669"/>
    <property type="project" value="TreeGrafter"/>
</dbReference>
<evidence type="ECO:0000256" key="2">
    <source>
        <dbReference type="ARBA" id="ARBA00004922"/>
    </source>
</evidence>
<keyword evidence="5 10" id="KW-0808">Transferase</keyword>
<keyword evidence="12" id="KW-1185">Reference proteome</keyword>
<keyword evidence="7 10" id="KW-0256">Endoplasmic reticulum</keyword>
<dbReference type="Pfam" id="PF03155">
    <property type="entry name" value="Alg6_Alg8"/>
    <property type="match status" value="1"/>
</dbReference>
<dbReference type="GO" id="GO:0005789">
    <property type="term" value="C:endoplasmic reticulum membrane"/>
    <property type="evidence" value="ECO:0007669"/>
    <property type="project" value="UniProtKB-SubCell"/>
</dbReference>
<dbReference type="PANTHER" id="PTHR12413:SF1">
    <property type="entry name" value="DOLICHYL PYROPHOSPHATE MAN9GLCNAC2 ALPHA-1,3-GLUCOSYLTRANSFERASE"/>
    <property type="match status" value="1"/>
</dbReference>
<protein>
    <recommendedName>
        <fullName evidence="10">Alpha-1,3-glucosyltransferase</fullName>
        <ecNumber evidence="10">2.4.1.-</ecNumber>
    </recommendedName>
</protein>
<evidence type="ECO:0000256" key="10">
    <source>
        <dbReference type="RuleBase" id="RU363110"/>
    </source>
</evidence>
<dbReference type="PANTHER" id="PTHR12413">
    <property type="entry name" value="DOLICHYL GLYCOSYLTRANSFERASE"/>
    <property type="match status" value="1"/>
</dbReference>
<dbReference type="AlphaFoldDB" id="A0A3P7IVP2"/>
<evidence type="ECO:0000313" key="12">
    <source>
        <dbReference type="Proteomes" id="UP000270094"/>
    </source>
</evidence>
<dbReference type="UniPathway" id="UPA00378"/>
<evidence type="ECO:0000256" key="4">
    <source>
        <dbReference type="ARBA" id="ARBA00022676"/>
    </source>
</evidence>
<organism evidence="11 12">
    <name type="scientific">Strongylus vulgaris</name>
    <name type="common">Blood worm</name>
    <dbReference type="NCBI Taxonomy" id="40348"/>
    <lineage>
        <taxon>Eukaryota</taxon>
        <taxon>Metazoa</taxon>
        <taxon>Ecdysozoa</taxon>
        <taxon>Nematoda</taxon>
        <taxon>Chromadorea</taxon>
        <taxon>Rhabditida</taxon>
        <taxon>Rhabditina</taxon>
        <taxon>Rhabditomorpha</taxon>
        <taxon>Strongyloidea</taxon>
        <taxon>Strongylidae</taxon>
        <taxon>Strongylus</taxon>
    </lineage>
</organism>
<name>A0A3P7IVP2_STRVU</name>
<keyword evidence="9 10" id="KW-0472">Membrane</keyword>
<dbReference type="InterPro" id="IPR004856">
    <property type="entry name" value="Glyco_trans_ALG6/ALG8"/>
</dbReference>
<keyword evidence="6 10" id="KW-0812">Transmembrane</keyword>
<gene>
    <name evidence="11" type="ORF">SVUK_LOCUS12029</name>
</gene>
<comment type="pathway">
    <text evidence="2 10">Protein modification; protein glycosylation.</text>
</comment>
<comment type="similarity">
    <text evidence="3 10">Belongs to the ALG6/ALG8 glucosyltransferase family.</text>
</comment>
<dbReference type="OrthoDB" id="4983at2759"/>
<dbReference type="EMBL" id="UYYB01098283">
    <property type="protein sequence ID" value="VDM77031.1"/>
    <property type="molecule type" value="Genomic_DNA"/>
</dbReference>
<dbReference type="EC" id="2.4.1.-" evidence="10"/>
<keyword evidence="8 10" id="KW-1133">Transmembrane helix</keyword>
<feature type="transmembrane region" description="Helical" evidence="10">
    <location>
        <begin position="69"/>
        <end position="89"/>
    </location>
</feature>
<keyword evidence="4 10" id="KW-0328">Glycosyltransferase</keyword>
<feature type="non-terminal residue" evidence="11">
    <location>
        <position position="180"/>
    </location>
</feature>
<evidence type="ECO:0000256" key="9">
    <source>
        <dbReference type="ARBA" id="ARBA00023136"/>
    </source>
</evidence>
<accession>A0A3P7IVP2</accession>
<evidence type="ECO:0000256" key="8">
    <source>
        <dbReference type="ARBA" id="ARBA00022989"/>
    </source>
</evidence>
<dbReference type="Proteomes" id="UP000270094">
    <property type="component" value="Unassembled WGS sequence"/>
</dbReference>
<proteinExistence type="inferred from homology"/>